<dbReference type="InterPro" id="IPR001034">
    <property type="entry name" value="DeoR_HTH"/>
</dbReference>
<dbReference type="OrthoDB" id="8555652at2"/>
<dbReference type="AlphaFoldDB" id="A0A3P1WX34"/>
<dbReference type="EMBL" id="RQYT01000026">
    <property type="protein sequence ID" value="RRD48923.1"/>
    <property type="molecule type" value="Genomic_DNA"/>
</dbReference>
<dbReference type="InterPro" id="IPR057727">
    <property type="entry name" value="WCX_dom"/>
</dbReference>
<dbReference type="GO" id="GO:0003677">
    <property type="term" value="F:DNA binding"/>
    <property type="evidence" value="ECO:0007669"/>
    <property type="project" value="UniProtKB-KW"/>
</dbReference>
<evidence type="ECO:0000256" key="2">
    <source>
        <dbReference type="ARBA" id="ARBA00023125"/>
    </source>
</evidence>
<dbReference type="PANTHER" id="PTHR34580">
    <property type="match status" value="1"/>
</dbReference>
<dbReference type="SUPFAM" id="SSF46785">
    <property type="entry name" value="Winged helix' DNA-binding domain"/>
    <property type="match status" value="1"/>
</dbReference>
<dbReference type="InterPro" id="IPR036390">
    <property type="entry name" value="WH_DNA-bd_sf"/>
</dbReference>
<feature type="domain" description="HTH deoR-type" evidence="4">
    <location>
        <begin position="4"/>
        <end position="59"/>
    </location>
</feature>
<accession>A0A3P1WX34</accession>
<dbReference type="PIRSF" id="PIRSF016838">
    <property type="entry name" value="PafC"/>
    <property type="match status" value="1"/>
</dbReference>
<dbReference type="Pfam" id="PF13280">
    <property type="entry name" value="WYL"/>
    <property type="match status" value="1"/>
</dbReference>
<dbReference type="InterPro" id="IPR026881">
    <property type="entry name" value="WYL_dom"/>
</dbReference>
<sequence length="315" mass="34935">MTDPTSRTLTLLGLLESRRVWTGSELAERLGVTTRTLRRDVERLRDLGYVVDADPGPGGGYVLGRGQVVPPLLLDEEQAVAVTLALTRAAHSSTGREAEAALRALATVDALMPSQLRHRLAALQQAWTVPATGQGPDTTLLLTCADAVSRQLRLGFAYRDRHGAESTRSVEPHRLVARARSWLLIAHDLHREDWRTFRVDRMSDVALSTWRFTPRPGLEQVVARLDEPVPPSVWRHRVVLHIHASHEVVAEEIPQAVGRLRPLPDGGTEFVSGADDPEDAACWLARMRHDFTLLGDDAVREAVEKLSRRLGRATR</sequence>
<dbReference type="PROSITE" id="PS51000">
    <property type="entry name" value="HTH_DEOR_2"/>
    <property type="match status" value="1"/>
</dbReference>
<dbReference type="Proteomes" id="UP000280935">
    <property type="component" value="Unassembled WGS sequence"/>
</dbReference>
<protein>
    <submittedName>
        <fullName evidence="5">WYL domain-containing protein</fullName>
    </submittedName>
</protein>
<evidence type="ECO:0000313" key="5">
    <source>
        <dbReference type="EMBL" id="RRD48923.1"/>
    </source>
</evidence>
<dbReference type="PROSITE" id="PS52050">
    <property type="entry name" value="WYL"/>
    <property type="match status" value="1"/>
</dbReference>
<dbReference type="InterPro" id="IPR018356">
    <property type="entry name" value="Tscrpt_reg_HTH_DeoR_CS"/>
</dbReference>
<dbReference type="InterPro" id="IPR013196">
    <property type="entry name" value="HTH_11"/>
</dbReference>
<dbReference type="Pfam" id="PF08279">
    <property type="entry name" value="HTH_11"/>
    <property type="match status" value="1"/>
</dbReference>
<comment type="caution">
    <text evidence="5">The sequence shown here is derived from an EMBL/GenBank/DDBJ whole genome shotgun (WGS) entry which is preliminary data.</text>
</comment>
<organism evidence="5 6">
    <name type="scientific">Arachnia propionica</name>
    <dbReference type="NCBI Taxonomy" id="1750"/>
    <lineage>
        <taxon>Bacteria</taxon>
        <taxon>Bacillati</taxon>
        <taxon>Actinomycetota</taxon>
        <taxon>Actinomycetes</taxon>
        <taxon>Propionibacteriales</taxon>
        <taxon>Propionibacteriaceae</taxon>
        <taxon>Arachnia</taxon>
    </lineage>
</organism>
<evidence type="ECO:0000256" key="1">
    <source>
        <dbReference type="ARBA" id="ARBA00023015"/>
    </source>
</evidence>
<dbReference type="Gene3D" id="1.10.10.10">
    <property type="entry name" value="Winged helix-like DNA-binding domain superfamily/Winged helix DNA-binding domain"/>
    <property type="match status" value="1"/>
</dbReference>
<keyword evidence="2" id="KW-0238">DNA-binding</keyword>
<dbReference type="PROSITE" id="PS00894">
    <property type="entry name" value="HTH_DEOR_1"/>
    <property type="match status" value="1"/>
</dbReference>
<dbReference type="RefSeq" id="WP_125228418.1">
    <property type="nucleotide sequence ID" value="NZ_RQYT01000026.1"/>
</dbReference>
<keyword evidence="1" id="KW-0805">Transcription regulation</keyword>
<dbReference type="Pfam" id="PF25583">
    <property type="entry name" value="WCX"/>
    <property type="match status" value="1"/>
</dbReference>
<dbReference type="InterPro" id="IPR036388">
    <property type="entry name" value="WH-like_DNA-bd_sf"/>
</dbReference>
<name>A0A3P1WX34_9ACTN</name>
<evidence type="ECO:0000256" key="3">
    <source>
        <dbReference type="ARBA" id="ARBA00023163"/>
    </source>
</evidence>
<keyword evidence="3" id="KW-0804">Transcription</keyword>
<dbReference type="InterPro" id="IPR028349">
    <property type="entry name" value="PafC-like"/>
</dbReference>
<reference evidence="5 6" key="1">
    <citation type="submission" date="2018-11" db="EMBL/GenBank/DDBJ databases">
        <title>Genomes From Bacteria Associated with the Canine Oral Cavity: a Test Case for Automated Genome-Based Taxonomic Assignment.</title>
        <authorList>
            <person name="Coil D.A."/>
            <person name="Jospin G."/>
            <person name="Darling A.E."/>
            <person name="Wallis C."/>
            <person name="Davis I.J."/>
            <person name="Harris S."/>
            <person name="Eisen J.A."/>
            <person name="Holcombe L.J."/>
            <person name="O'Flynn C."/>
        </authorList>
    </citation>
    <scope>NUCLEOTIDE SEQUENCE [LARGE SCALE GENOMIC DNA]</scope>
    <source>
        <strain evidence="5 6">OH2822_COT-296</strain>
    </source>
</reference>
<proteinExistence type="predicted"/>
<evidence type="ECO:0000313" key="6">
    <source>
        <dbReference type="Proteomes" id="UP000280935"/>
    </source>
</evidence>
<dbReference type="InterPro" id="IPR051534">
    <property type="entry name" value="CBASS_pafABC_assoc_protein"/>
</dbReference>
<dbReference type="PANTHER" id="PTHR34580:SF3">
    <property type="entry name" value="PROTEIN PAFB"/>
    <property type="match status" value="1"/>
</dbReference>
<evidence type="ECO:0000259" key="4">
    <source>
        <dbReference type="PROSITE" id="PS51000"/>
    </source>
</evidence>
<dbReference type="GO" id="GO:0003700">
    <property type="term" value="F:DNA-binding transcription factor activity"/>
    <property type="evidence" value="ECO:0007669"/>
    <property type="project" value="InterPro"/>
</dbReference>
<gene>
    <name evidence="5" type="ORF">EII35_10470</name>
</gene>